<dbReference type="EMBL" id="JAMQOM010000002">
    <property type="protein sequence ID" value="MDS0220537.1"/>
    <property type="molecule type" value="Genomic_DNA"/>
</dbReference>
<evidence type="ECO:0000313" key="1">
    <source>
        <dbReference type="EMBL" id="MDS0220537.1"/>
    </source>
</evidence>
<dbReference type="Proteomes" id="UP001253439">
    <property type="component" value="Unassembled WGS sequence"/>
</dbReference>
<comment type="caution">
    <text evidence="1">The sequence shown here is derived from an EMBL/GenBank/DDBJ whole genome shotgun (WGS) entry which is preliminary data.</text>
</comment>
<dbReference type="InterPro" id="IPR011200">
    <property type="entry name" value="UCP012608"/>
</dbReference>
<dbReference type="RefSeq" id="WP_310895218.1">
    <property type="nucleotide sequence ID" value="NZ_JAMQOM010000002.1"/>
</dbReference>
<gene>
    <name evidence="1" type="ORF">NDI54_04130</name>
</gene>
<keyword evidence="2" id="KW-1185">Reference proteome</keyword>
<sequence>MSALQTQFRDLAEWADGSSPLYAHLCRHAATNQQILALAATVPEGRQAPHLLLAAVQYLLERRPDHRLAEYYPSVTPEPRDPDEACFPAFRAFCLDHADDIRPLLGTRRTQTNAVRRSAVLYPAVTQVARAADGPLALVELGPSAGLNLLFDRYRYDYDGRAVGNSESPVTIESSVRCGDPPLPATPPDIHSRVGIDRNPLDVTDEADRDWLRALVWPEHESRRAILDGTLSVARDDPPELLAGDMLDDLPPVLAAIPSDVPVCVVNTLVLYQVPSELSQALSAFLEDRMAERPLHWLTGRSELSGGESVALDWKRRAGDGVETTHLVDYEPHGAWLSWQGSDCRRR</sequence>
<dbReference type="Pfam" id="PF10094">
    <property type="entry name" value="DUF2332"/>
    <property type="match status" value="1"/>
</dbReference>
<evidence type="ECO:0000313" key="2">
    <source>
        <dbReference type="Proteomes" id="UP001253439"/>
    </source>
</evidence>
<dbReference type="AlphaFoldDB" id="A0AAE4JFU8"/>
<protein>
    <submittedName>
        <fullName evidence="1">DUF2332 domain-containing protein</fullName>
    </submittedName>
</protein>
<accession>A0AAE4JFU8</accession>
<organism evidence="1 2">
    <name type="scientific">Haloarcula terrestris</name>
    <dbReference type="NCBI Taxonomy" id="2950533"/>
    <lineage>
        <taxon>Archaea</taxon>
        <taxon>Methanobacteriati</taxon>
        <taxon>Methanobacteriota</taxon>
        <taxon>Stenosarchaea group</taxon>
        <taxon>Halobacteria</taxon>
        <taxon>Halobacteriales</taxon>
        <taxon>Haloarculaceae</taxon>
        <taxon>Haloarcula</taxon>
    </lineage>
</organism>
<proteinExistence type="predicted"/>
<reference evidence="1 2" key="1">
    <citation type="submission" date="2022-06" db="EMBL/GenBank/DDBJ databases">
        <title>Haloarcula sp. a new haloarchaeum isolate from saline soil.</title>
        <authorList>
            <person name="Strakova D."/>
            <person name="Galisteo C."/>
            <person name="Sanchez-Porro C."/>
            <person name="Ventosa A."/>
        </authorList>
    </citation>
    <scope>NUCLEOTIDE SEQUENCE [LARGE SCALE GENOMIC DNA]</scope>
    <source>
        <strain evidence="1 2">S1AR25-5A</strain>
    </source>
</reference>
<name>A0AAE4JFU8_9EURY</name>